<comment type="similarity">
    <text evidence="7">Belongs to the class-III pyridoxal-phosphate-dependent aminotransferase family.</text>
</comment>
<dbReference type="STRING" id="70996.SE18_16310"/>
<dbReference type="NCBIfam" id="NF002325">
    <property type="entry name" value="PRK01278.1"/>
    <property type="match status" value="1"/>
</dbReference>
<evidence type="ECO:0000313" key="9">
    <source>
        <dbReference type="Proteomes" id="UP000050277"/>
    </source>
</evidence>
<dbReference type="Pfam" id="PF00202">
    <property type="entry name" value="Aminotran_3"/>
    <property type="match status" value="1"/>
</dbReference>
<dbReference type="RefSeq" id="WP_054535527.1">
    <property type="nucleotide sequence ID" value="NZ_LGKP01000025.1"/>
</dbReference>
<dbReference type="NCBIfam" id="TIGR00707">
    <property type="entry name" value="argD"/>
    <property type="match status" value="1"/>
</dbReference>
<accession>A0A0P6Y6L4</accession>
<keyword evidence="5 7" id="KW-0663">Pyridoxal phosphate</keyword>
<evidence type="ECO:0000256" key="7">
    <source>
        <dbReference type="RuleBase" id="RU003560"/>
    </source>
</evidence>
<dbReference type="EMBL" id="LGKP01000025">
    <property type="protein sequence ID" value="KPL85248.1"/>
    <property type="molecule type" value="Genomic_DNA"/>
</dbReference>
<dbReference type="PIRSF" id="PIRSF000521">
    <property type="entry name" value="Transaminase_4ab_Lys_Orn"/>
    <property type="match status" value="1"/>
</dbReference>
<dbReference type="FunFam" id="3.40.640.10:FF:000004">
    <property type="entry name" value="Acetylornithine aminotransferase"/>
    <property type="match status" value="1"/>
</dbReference>
<keyword evidence="3" id="KW-0028">Amino-acid biosynthesis</keyword>
<dbReference type="InterPro" id="IPR015422">
    <property type="entry name" value="PyrdxlP-dep_Trfase_small"/>
</dbReference>
<dbReference type="PATRIC" id="fig|70996.4.peg.130"/>
<dbReference type="GO" id="GO:0030170">
    <property type="term" value="F:pyridoxal phosphate binding"/>
    <property type="evidence" value="ECO:0007669"/>
    <property type="project" value="InterPro"/>
</dbReference>
<dbReference type="GO" id="GO:0006526">
    <property type="term" value="P:L-arginine biosynthetic process"/>
    <property type="evidence" value="ECO:0007669"/>
    <property type="project" value="UniProtKB-ARBA"/>
</dbReference>
<comment type="caution">
    <text evidence="8">The sequence shown here is derived from an EMBL/GenBank/DDBJ whole genome shotgun (WGS) entry which is preliminary data.</text>
</comment>
<dbReference type="InterPro" id="IPR015421">
    <property type="entry name" value="PyrdxlP-dep_Trfase_major"/>
</dbReference>
<evidence type="ECO:0000256" key="6">
    <source>
        <dbReference type="ARBA" id="ARBA00029440"/>
    </source>
</evidence>
<keyword evidence="4 8" id="KW-0808">Transferase</keyword>
<organism evidence="8 9">
    <name type="scientific">Herpetosiphon geysericola</name>
    <dbReference type="NCBI Taxonomy" id="70996"/>
    <lineage>
        <taxon>Bacteria</taxon>
        <taxon>Bacillati</taxon>
        <taxon>Chloroflexota</taxon>
        <taxon>Chloroflexia</taxon>
        <taxon>Herpetosiphonales</taxon>
        <taxon>Herpetosiphonaceae</taxon>
        <taxon>Herpetosiphon</taxon>
    </lineage>
</organism>
<dbReference type="Gene3D" id="3.90.1150.10">
    <property type="entry name" value="Aspartate Aminotransferase, domain 1"/>
    <property type="match status" value="1"/>
</dbReference>
<gene>
    <name evidence="8" type="ORF">SE18_16310</name>
</gene>
<dbReference type="InterPro" id="IPR005814">
    <property type="entry name" value="Aminotrans_3"/>
</dbReference>
<evidence type="ECO:0000313" key="8">
    <source>
        <dbReference type="EMBL" id="KPL85248.1"/>
    </source>
</evidence>
<dbReference type="SUPFAM" id="SSF53383">
    <property type="entry name" value="PLP-dependent transferases"/>
    <property type="match status" value="1"/>
</dbReference>
<evidence type="ECO:0000256" key="4">
    <source>
        <dbReference type="ARBA" id="ARBA00022679"/>
    </source>
</evidence>
<comment type="pathway">
    <text evidence="6">Amino-acid biosynthesis.</text>
</comment>
<proteinExistence type="inferred from homology"/>
<sequence>MTQSEQEAIIAQSDTFLLPLYKRAKLALVGGEGAWLHAADGRRLLDGTAGIAVNALGYGDPEVIAAIQQAATGLLHTSNLYYTASVAELAQRLIDLTPWASKAFFCNSGTEAIEASLKFARRYTHNQRPEQQTGFVAFHDSFHGRSMGALSVTSREAYRTPFNPLIPGVRFISLECDQATLEATIDRSVAAVIVEPIQGEGGIRPISPEFAQALRRRCDQVDAILIFDEIQCGMGRTGDVWAHSALGMVPDIMALAKPLGGGLPIGAVLVNERVAKALNYGDHGTTFGGNPFICAVANVVLQKLTHPTMLAHVRSVGAELGAGLRDLGERFDVISAVRGRGLIWGVEFKGPTAAQITDAAFDQGLLLVGSGNDVVRVIPPLVLGHNDAEELVTRLGDAISQVVS</sequence>
<dbReference type="AlphaFoldDB" id="A0A0P6Y6L4"/>
<dbReference type="GO" id="GO:0042802">
    <property type="term" value="F:identical protein binding"/>
    <property type="evidence" value="ECO:0007669"/>
    <property type="project" value="TreeGrafter"/>
</dbReference>
<dbReference type="InterPro" id="IPR050103">
    <property type="entry name" value="Class-III_PLP-dep_AT"/>
</dbReference>
<name>A0A0P6Y6L4_9CHLR</name>
<dbReference type="PANTHER" id="PTHR11986:SF79">
    <property type="entry name" value="ACETYLORNITHINE AMINOTRANSFERASE, MITOCHONDRIAL"/>
    <property type="match status" value="1"/>
</dbReference>
<dbReference type="OrthoDB" id="9807885at2"/>
<reference evidence="8 9" key="1">
    <citation type="submission" date="2015-07" db="EMBL/GenBank/DDBJ databases">
        <title>Whole genome sequence of Herpetosiphon geysericola DSM 7119.</title>
        <authorList>
            <person name="Hemp J."/>
            <person name="Ward L.M."/>
            <person name="Pace L.A."/>
            <person name="Fischer W.W."/>
        </authorList>
    </citation>
    <scope>NUCLEOTIDE SEQUENCE [LARGE SCALE GENOMIC DNA]</scope>
    <source>
        <strain evidence="8 9">DSM 7119</strain>
    </source>
</reference>
<dbReference type="GO" id="GO:0008483">
    <property type="term" value="F:transaminase activity"/>
    <property type="evidence" value="ECO:0007669"/>
    <property type="project" value="UniProtKB-KW"/>
</dbReference>
<evidence type="ECO:0000256" key="2">
    <source>
        <dbReference type="ARBA" id="ARBA00022576"/>
    </source>
</evidence>
<protein>
    <submittedName>
        <fullName evidence="8">Acetylornithine aminotransferase</fullName>
    </submittedName>
</protein>
<keyword evidence="2 8" id="KW-0032">Aminotransferase</keyword>
<dbReference type="PROSITE" id="PS00600">
    <property type="entry name" value="AA_TRANSFER_CLASS_3"/>
    <property type="match status" value="1"/>
</dbReference>
<dbReference type="InterPro" id="IPR004636">
    <property type="entry name" value="AcOrn/SuccOrn_fam"/>
</dbReference>
<dbReference type="InterPro" id="IPR049704">
    <property type="entry name" value="Aminotrans_3_PPA_site"/>
</dbReference>
<dbReference type="Proteomes" id="UP000050277">
    <property type="component" value="Unassembled WGS sequence"/>
</dbReference>
<comment type="cofactor">
    <cofactor evidence="1">
        <name>pyridoxal 5'-phosphate</name>
        <dbReference type="ChEBI" id="CHEBI:597326"/>
    </cofactor>
</comment>
<evidence type="ECO:0000256" key="5">
    <source>
        <dbReference type="ARBA" id="ARBA00022898"/>
    </source>
</evidence>
<dbReference type="CDD" id="cd00610">
    <property type="entry name" value="OAT_like"/>
    <property type="match status" value="1"/>
</dbReference>
<evidence type="ECO:0000256" key="1">
    <source>
        <dbReference type="ARBA" id="ARBA00001933"/>
    </source>
</evidence>
<dbReference type="Gene3D" id="3.40.640.10">
    <property type="entry name" value="Type I PLP-dependent aspartate aminotransferase-like (Major domain)"/>
    <property type="match status" value="1"/>
</dbReference>
<dbReference type="PANTHER" id="PTHR11986">
    <property type="entry name" value="AMINOTRANSFERASE CLASS III"/>
    <property type="match status" value="1"/>
</dbReference>
<dbReference type="InterPro" id="IPR015424">
    <property type="entry name" value="PyrdxlP-dep_Trfase"/>
</dbReference>
<keyword evidence="9" id="KW-1185">Reference proteome</keyword>
<evidence type="ECO:0000256" key="3">
    <source>
        <dbReference type="ARBA" id="ARBA00022605"/>
    </source>
</evidence>